<reference evidence="2 3" key="1">
    <citation type="submission" date="2015-01" db="EMBL/GenBank/DDBJ databases">
        <title>The Genome Sequence of Cryptococcus gattii Ram5.</title>
        <authorList>
            <consortium name="The Broad Institute Genomics Platform"/>
            <person name="Cuomo C."/>
            <person name="Litvintseva A."/>
            <person name="Chen Y."/>
            <person name="Heitman J."/>
            <person name="Sun S."/>
            <person name="Springer D."/>
            <person name="Dromer F."/>
            <person name="Young S."/>
            <person name="Zeng Q."/>
            <person name="Gargeya S."/>
            <person name="Abouelleil A."/>
            <person name="Alvarado L."/>
            <person name="Chapman S.B."/>
            <person name="Gainer-Dewar J."/>
            <person name="Goldberg J."/>
            <person name="Griggs A."/>
            <person name="Gujja S."/>
            <person name="Hansen M."/>
            <person name="Howarth C."/>
            <person name="Imamovic A."/>
            <person name="Larimer J."/>
            <person name="Murphy C."/>
            <person name="Naylor J."/>
            <person name="Pearson M."/>
            <person name="Priest M."/>
            <person name="Roberts A."/>
            <person name="Saif S."/>
            <person name="Shea T."/>
            <person name="Sykes S."/>
            <person name="Wortman J."/>
            <person name="Nusbaum C."/>
            <person name="Birren B."/>
        </authorList>
    </citation>
    <scope>NUCLEOTIDE SEQUENCE [LARGE SCALE GENOMIC DNA]</scope>
    <source>
        <strain evidence="2 3">Ram5</strain>
    </source>
</reference>
<dbReference type="HOGENOM" id="CLU_2469015_0_0_1"/>
<feature type="compositionally biased region" description="Basic residues" evidence="1">
    <location>
        <begin position="14"/>
        <end position="37"/>
    </location>
</feature>
<proteinExistence type="predicted"/>
<sequence>MLKHKHRLRLRLKHKHKHKLRLKHRRRCKPKPKHKQHSAITFLSINRPPHRLSSSISTLPFTVRVQVRAAAIPKCRNSSSRKGFGYAI</sequence>
<name>A0A0D0T8S3_9TREE</name>
<dbReference type="AlphaFoldDB" id="A0A0D0T8S3"/>
<feature type="region of interest" description="Disordered" evidence="1">
    <location>
        <begin position="14"/>
        <end position="38"/>
    </location>
</feature>
<gene>
    <name evidence="2" type="ORF">I313_01641</name>
</gene>
<dbReference type="EMBL" id="KN847898">
    <property type="protein sequence ID" value="KIR42417.1"/>
    <property type="molecule type" value="Genomic_DNA"/>
</dbReference>
<evidence type="ECO:0000256" key="1">
    <source>
        <dbReference type="SAM" id="MobiDB-lite"/>
    </source>
</evidence>
<dbReference type="Proteomes" id="UP000053392">
    <property type="component" value="Unassembled WGS sequence"/>
</dbReference>
<evidence type="ECO:0000313" key="2">
    <source>
        <dbReference type="EMBL" id="KIR42417.1"/>
    </source>
</evidence>
<evidence type="ECO:0000313" key="3">
    <source>
        <dbReference type="Proteomes" id="UP000053392"/>
    </source>
</evidence>
<protein>
    <submittedName>
        <fullName evidence="2">Uncharacterized protein</fullName>
    </submittedName>
</protein>
<organism evidence="2 3">
    <name type="scientific">Cryptococcus deuterogattii Ram5</name>
    <dbReference type="NCBI Taxonomy" id="1296110"/>
    <lineage>
        <taxon>Eukaryota</taxon>
        <taxon>Fungi</taxon>
        <taxon>Dikarya</taxon>
        <taxon>Basidiomycota</taxon>
        <taxon>Agaricomycotina</taxon>
        <taxon>Tremellomycetes</taxon>
        <taxon>Tremellales</taxon>
        <taxon>Cryptococcaceae</taxon>
        <taxon>Cryptococcus</taxon>
        <taxon>Cryptococcus gattii species complex</taxon>
    </lineage>
</organism>
<accession>A0A0D0T8S3</accession>
<keyword evidence="3" id="KW-1185">Reference proteome</keyword>